<comment type="similarity">
    <text evidence="4">Belongs to the cytochrome P450 family.</text>
</comment>
<gene>
    <name evidence="10" type="ORF">QQS21_003102</name>
</gene>
<dbReference type="PANTHER" id="PTHR46206:SF6">
    <property type="entry name" value="CYTOCHROME P450 MONOOXYGENASE AN1598-RELATED"/>
    <property type="match status" value="1"/>
</dbReference>
<keyword evidence="6" id="KW-0479">Metal-binding</keyword>
<dbReference type="PANTHER" id="PTHR46206">
    <property type="entry name" value="CYTOCHROME P450"/>
    <property type="match status" value="1"/>
</dbReference>
<dbReference type="GO" id="GO:0020037">
    <property type="term" value="F:heme binding"/>
    <property type="evidence" value="ECO:0007669"/>
    <property type="project" value="InterPro"/>
</dbReference>
<dbReference type="SUPFAM" id="SSF48264">
    <property type="entry name" value="Cytochrome P450"/>
    <property type="match status" value="1"/>
</dbReference>
<evidence type="ECO:0000256" key="4">
    <source>
        <dbReference type="ARBA" id="ARBA00010617"/>
    </source>
</evidence>
<evidence type="ECO:0000256" key="8">
    <source>
        <dbReference type="ARBA" id="ARBA00023004"/>
    </source>
</evidence>
<evidence type="ECO:0000256" key="2">
    <source>
        <dbReference type="ARBA" id="ARBA00004167"/>
    </source>
</evidence>
<evidence type="ECO:0000256" key="7">
    <source>
        <dbReference type="ARBA" id="ARBA00023002"/>
    </source>
</evidence>
<dbReference type="GO" id="GO:0016705">
    <property type="term" value="F:oxidoreductase activity, acting on paired donors, with incorporation or reduction of molecular oxygen"/>
    <property type="evidence" value="ECO:0007669"/>
    <property type="project" value="InterPro"/>
</dbReference>
<comment type="pathway">
    <text evidence="3">Secondary metabolite biosynthesis.</text>
</comment>
<evidence type="ECO:0000256" key="3">
    <source>
        <dbReference type="ARBA" id="ARBA00005179"/>
    </source>
</evidence>
<keyword evidence="9" id="KW-0503">Monooxygenase</keyword>
<dbReference type="EMBL" id="JASWJB010000039">
    <property type="protein sequence ID" value="KAK2608416.1"/>
    <property type="molecule type" value="Genomic_DNA"/>
</dbReference>
<dbReference type="GO" id="GO:0004497">
    <property type="term" value="F:monooxygenase activity"/>
    <property type="evidence" value="ECO:0007669"/>
    <property type="project" value="UniProtKB-KW"/>
</dbReference>
<accession>A0AAJ0CU43</accession>
<evidence type="ECO:0000313" key="11">
    <source>
        <dbReference type="Proteomes" id="UP001251528"/>
    </source>
</evidence>
<keyword evidence="8" id="KW-0408">Iron</keyword>
<protein>
    <submittedName>
        <fullName evidence="10">Uncharacterized protein</fullName>
    </submittedName>
</protein>
<reference evidence="10" key="1">
    <citation type="submission" date="2023-06" db="EMBL/GenBank/DDBJ databases">
        <title>Conoideocrella luteorostrata (Hypocreales: Clavicipitaceae), a potential biocontrol fungus for elongate hemlock scale in United States Christmas tree production areas.</title>
        <authorList>
            <person name="Barrett H."/>
            <person name="Lovett B."/>
            <person name="Macias A.M."/>
            <person name="Stajich J.E."/>
            <person name="Kasson M.T."/>
        </authorList>
    </citation>
    <scope>NUCLEOTIDE SEQUENCE</scope>
    <source>
        <strain evidence="10">ARSEF 14590</strain>
    </source>
</reference>
<comment type="cofactor">
    <cofactor evidence="1">
        <name>heme</name>
        <dbReference type="ChEBI" id="CHEBI:30413"/>
    </cofactor>
</comment>
<keyword evidence="7" id="KW-0560">Oxidoreductase</keyword>
<evidence type="ECO:0000313" key="10">
    <source>
        <dbReference type="EMBL" id="KAK2608416.1"/>
    </source>
</evidence>
<evidence type="ECO:0000256" key="5">
    <source>
        <dbReference type="ARBA" id="ARBA00022617"/>
    </source>
</evidence>
<dbReference type="Gene3D" id="1.10.630.10">
    <property type="entry name" value="Cytochrome P450"/>
    <property type="match status" value="1"/>
</dbReference>
<dbReference type="GO" id="GO:0005506">
    <property type="term" value="F:iron ion binding"/>
    <property type="evidence" value="ECO:0007669"/>
    <property type="project" value="InterPro"/>
</dbReference>
<dbReference type="GO" id="GO:0016020">
    <property type="term" value="C:membrane"/>
    <property type="evidence" value="ECO:0007669"/>
    <property type="project" value="UniProtKB-SubCell"/>
</dbReference>
<comment type="subcellular location">
    <subcellularLocation>
        <location evidence="2">Membrane</location>
        <topology evidence="2">Single-pass membrane protein</topology>
    </subcellularLocation>
</comment>
<dbReference type="Pfam" id="PF00067">
    <property type="entry name" value="p450"/>
    <property type="match status" value="1"/>
</dbReference>
<dbReference type="AlphaFoldDB" id="A0AAJ0CU43"/>
<dbReference type="InterPro" id="IPR001128">
    <property type="entry name" value="Cyt_P450"/>
</dbReference>
<organism evidence="10 11">
    <name type="scientific">Conoideocrella luteorostrata</name>
    <dbReference type="NCBI Taxonomy" id="1105319"/>
    <lineage>
        <taxon>Eukaryota</taxon>
        <taxon>Fungi</taxon>
        <taxon>Dikarya</taxon>
        <taxon>Ascomycota</taxon>
        <taxon>Pezizomycotina</taxon>
        <taxon>Sordariomycetes</taxon>
        <taxon>Hypocreomycetidae</taxon>
        <taxon>Hypocreales</taxon>
        <taxon>Clavicipitaceae</taxon>
        <taxon>Conoideocrella</taxon>
    </lineage>
</organism>
<dbReference type="InterPro" id="IPR036396">
    <property type="entry name" value="Cyt_P450_sf"/>
</dbReference>
<keyword evidence="11" id="KW-1185">Reference proteome</keyword>
<evidence type="ECO:0000256" key="6">
    <source>
        <dbReference type="ARBA" id="ARBA00022723"/>
    </source>
</evidence>
<comment type="caution">
    <text evidence="10">The sequence shown here is derived from an EMBL/GenBank/DDBJ whole genome shotgun (WGS) entry which is preliminary data.</text>
</comment>
<proteinExistence type="inferred from homology"/>
<name>A0AAJ0CU43_9HYPO</name>
<evidence type="ECO:0000256" key="1">
    <source>
        <dbReference type="ARBA" id="ARBA00001971"/>
    </source>
</evidence>
<keyword evidence="5" id="KW-0349">Heme</keyword>
<sequence>MVGDRRAAEILQTPGYKRDDDFLQLMMNAADAAEGLPETLAHRQLLMALAAIHTTILSATNAMFDLCTNQEFIPPFRYEIMQVLAEEAGWQKSTMTKVHSLDSCMKESQRMNPQSQRKLKAPSTSALRLKLRYQTVAFSRLVRQPVTLSDFKYPDGLTRPKPLSLDRHLFPDRTAELLMRRRETE</sequence>
<dbReference type="Proteomes" id="UP001251528">
    <property type="component" value="Unassembled WGS sequence"/>
</dbReference>
<evidence type="ECO:0000256" key="9">
    <source>
        <dbReference type="ARBA" id="ARBA00023033"/>
    </source>
</evidence>